<feature type="region of interest" description="Disordered" evidence="1">
    <location>
        <begin position="292"/>
        <end position="598"/>
    </location>
</feature>
<evidence type="ECO:0000256" key="1">
    <source>
        <dbReference type="SAM" id="MobiDB-lite"/>
    </source>
</evidence>
<dbReference type="GO" id="GO:0005886">
    <property type="term" value="C:plasma membrane"/>
    <property type="evidence" value="ECO:0007669"/>
    <property type="project" value="InterPro"/>
</dbReference>
<dbReference type="Pfam" id="PF16944">
    <property type="entry name" value="KCH"/>
    <property type="match status" value="1"/>
</dbReference>
<feature type="compositionally biased region" description="Gly residues" evidence="1">
    <location>
        <begin position="573"/>
        <end position="582"/>
    </location>
</feature>
<evidence type="ECO:0000313" key="4">
    <source>
        <dbReference type="Proteomes" id="UP001187682"/>
    </source>
</evidence>
<sequence>MGCLTHRRKAVNVGTDQNWSYINLKDFKSTSCFTPFAYGYLWLMLLTSVAVYGVDTFVAVNLLAFDSWSSQIDPGVDRDIAKWVFSVCIIASFVNLAFEHIRAWRVMRRGNVAECYLDSLAVRLESIRMGKGQGWRRFLVFASLTKSKKGAEYIALFTYFSFQSWIRVLICSGPRQVINALTLYGVYTTDLGGNQNMSIDRSLVNFWETIQKLAEENLQQVVILLGMAFTLIIWAFSALFLIMAILFYVLFLWHWIPQADGGLGGYCERKVNKALVKIVTKKVNKALAREQEERMKAEYKSERKGPGEKPSLGRQATLPTIPDLGPGLGGDKLPEMPSLSRADTFSSLPPYASRPGTPGSIELNAMDQKRPVPSRAGTTTSNPYSSRAGLMASASEMGTSSPLSPAQSMPSIDFSQYGQTSLRTNSPSVQGSFSRPNPSNPSLSHQPSNSSSSFGARYTETPSNYGAMPFPPPSRSPSARPDGYGNPGPLPQSNSFSARSATSRSNGGGPFSPVDGRGSPAPSMYSTRSGPALPRNPNPGYQPARSATGPAPYRPQQQQQQPTRNMTSDYYGGQQGSQGSGNGYDYDYDPESQRGGRY</sequence>
<dbReference type="InterPro" id="IPR031606">
    <property type="entry name" value="Kch1/2"/>
</dbReference>
<protein>
    <recommendedName>
        <fullName evidence="5">Vacuolar membrane protein</fullName>
    </recommendedName>
</protein>
<organism evidence="3 4">
    <name type="scientific">Cephalotrichum gorgonifer</name>
    <dbReference type="NCBI Taxonomy" id="2041049"/>
    <lineage>
        <taxon>Eukaryota</taxon>
        <taxon>Fungi</taxon>
        <taxon>Dikarya</taxon>
        <taxon>Ascomycota</taxon>
        <taxon>Pezizomycotina</taxon>
        <taxon>Sordariomycetes</taxon>
        <taxon>Hypocreomycetidae</taxon>
        <taxon>Microascales</taxon>
        <taxon>Microascaceae</taxon>
        <taxon>Cephalotrichum</taxon>
    </lineage>
</organism>
<keyword evidence="2" id="KW-0812">Transmembrane</keyword>
<feature type="transmembrane region" description="Helical" evidence="2">
    <location>
        <begin position="221"/>
        <end position="253"/>
    </location>
</feature>
<feature type="compositionally biased region" description="Polar residues" evidence="1">
    <location>
        <begin position="396"/>
        <end position="435"/>
    </location>
</feature>
<evidence type="ECO:0008006" key="5">
    <source>
        <dbReference type="Google" id="ProtNLM"/>
    </source>
</evidence>
<keyword evidence="4" id="KW-1185">Reference proteome</keyword>
<dbReference type="Proteomes" id="UP001187682">
    <property type="component" value="Unassembled WGS sequence"/>
</dbReference>
<accession>A0AAE8N211</accession>
<keyword evidence="2" id="KW-0472">Membrane</keyword>
<gene>
    <name evidence="3" type="ORF">DNG_07641</name>
</gene>
<dbReference type="PANTHER" id="PTHR36424:SF1">
    <property type="entry name" value="LOW AFFINITY K(+) TRANSPORTER 1-RELATED"/>
    <property type="match status" value="1"/>
</dbReference>
<dbReference type="EMBL" id="ONZQ02000011">
    <property type="protein sequence ID" value="SPO04956.1"/>
    <property type="molecule type" value="Genomic_DNA"/>
</dbReference>
<feature type="transmembrane region" description="Helical" evidence="2">
    <location>
        <begin position="37"/>
        <end position="60"/>
    </location>
</feature>
<proteinExistence type="predicted"/>
<feature type="compositionally biased region" description="Low complexity" evidence="1">
    <location>
        <begin position="436"/>
        <end position="453"/>
    </location>
</feature>
<evidence type="ECO:0000256" key="2">
    <source>
        <dbReference type="SAM" id="Phobius"/>
    </source>
</evidence>
<keyword evidence="2" id="KW-1133">Transmembrane helix</keyword>
<feature type="compositionally biased region" description="Polar residues" evidence="1">
    <location>
        <begin position="376"/>
        <end position="385"/>
    </location>
</feature>
<feature type="transmembrane region" description="Helical" evidence="2">
    <location>
        <begin position="80"/>
        <end position="98"/>
    </location>
</feature>
<feature type="compositionally biased region" description="Polar residues" evidence="1">
    <location>
        <begin position="491"/>
        <end position="505"/>
    </location>
</feature>
<dbReference type="GO" id="GO:0015079">
    <property type="term" value="F:potassium ion transmembrane transporter activity"/>
    <property type="evidence" value="ECO:0007669"/>
    <property type="project" value="InterPro"/>
</dbReference>
<dbReference type="AlphaFoldDB" id="A0AAE8N211"/>
<evidence type="ECO:0000313" key="3">
    <source>
        <dbReference type="EMBL" id="SPO04956.1"/>
    </source>
</evidence>
<name>A0AAE8N211_9PEZI</name>
<feature type="compositionally biased region" description="Basic and acidic residues" evidence="1">
    <location>
        <begin position="292"/>
        <end position="307"/>
    </location>
</feature>
<dbReference type="PANTHER" id="PTHR36424">
    <property type="entry name" value="PHEROMONE-REGULATED MEMBRANE PROTEIN 6"/>
    <property type="match status" value="1"/>
</dbReference>
<reference evidence="3" key="1">
    <citation type="submission" date="2018-03" db="EMBL/GenBank/DDBJ databases">
        <authorList>
            <person name="Guldener U."/>
        </authorList>
    </citation>
    <scope>NUCLEOTIDE SEQUENCE</scope>
</reference>
<comment type="caution">
    <text evidence="3">The sequence shown here is derived from an EMBL/GenBank/DDBJ whole genome shotgun (WGS) entry which is preliminary data.</text>
</comment>